<dbReference type="RefSeq" id="WP_274351777.1">
    <property type="nucleotide sequence ID" value="NZ_JAQZSM010000005.1"/>
</dbReference>
<feature type="compositionally biased region" description="Low complexity" evidence="1">
    <location>
        <begin position="1"/>
        <end position="18"/>
    </location>
</feature>
<feature type="domain" description="PRC-barrel" evidence="2">
    <location>
        <begin position="22"/>
        <end position="97"/>
    </location>
</feature>
<evidence type="ECO:0000313" key="4">
    <source>
        <dbReference type="Proteomes" id="UP001431784"/>
    </source>
</evidence>
<dbReference type="Gene3D" id="2.30.30.240">
    <property type="entry name" value="PRC-barrel domain"/>
    <property type="match status" value="1"/>
</dbReference>
<name>A0ABT5T7J7_9RHOB</name>
<evidence type="ECO:0000259" key="2">
    <source>
        <dbReference type="Pfam" id="PF05239"/>
    </source>
</evidence>
<accession>A0ABT5T7J7</accession>
<keyword evidence="4" id="KW-1185">Reference proteome</keyword>
<gene>
    <name evidence="3" type="ORF">PUT78_08265</name>
</gene>
<dbReference type="PANTHER" id="PTHR36505">
    <property type="entry name" value="BLR1072 PROTEIN"/>
    <property type="match status" value="1"/>
</dbReference>
<dbReference type="Pfam" id="PF05239">
    <property type="entry name" value="PRC"/>
    <property type="match status" value="1"/>
</dbReference>
<dbReference type="InterPro" id="IPR027275">
    <property type="entry name" value="PRC-brl_dom"/>
</dbReference>
<proteinExistence type="predicted"/>
<evidence type="ECO:0000313" key="3">
    <source>
        <dbReference type="EMBL" id="MDD7971092.1"/>
    </source>
</evidence>
<dbReference type="EMBL" id="JAQZSM010000005">
    <property type="protein sequence ID" value="MDD7971092.1"/>
    <property type="molecule type" value="Genomic_DNA"/>
</dbReference>
<evidence type="ECO:0000256" key="1">
    <source>
        <dbReference type="SAM" id="MobiDB-lite"/>
    </source>
</evidence>
<organism evidence="3 4">
    <name type="scientific">Roseinatronobacter alkalisoli</name>
    <dbReference type="NCBI Taxonomy" id="3028235"/>
    <lineage>
        <taxon>Bacteria</taxon>
        <taxon>Pseudomonadati</taxon>
        <taxon>Pseudomonadota</taxon>
        <taxon>Alphaproteobacteria</taxon>
        <taxon>Rhodobacterales</taxon>
        <taxon>Paracoccaceae</taxon>
        <taxon>Roseinatronobacter</taxon>
    </lineage>
</organism>
<dbReference type="InterPro" id="IPR011033">
    <property type="entry name" value="PRC_barrel-like_sf"/>
</dbReference>
<sequence>MIHSQTGAAGHETTTETQRLISSRKVEGTNVYNLEGEHVGSVDSFMVDKYSGRVSYAVMSFGGFLGIGERYHPLPWDTLDYDTALGGYVVNIPREQLEGGPSFARDEDPWVDPEYDRRVHGHYGLPLGV</sequence>
<dbReference type="SUPFAM" id="SSF50346">
    <property type="entry name" value="PRC-barrel domain"/>
    <property type="match status" value="1"/>
</dbReference>
<dbReference type="PANTHER" id="PTHR36505:SF1">
    <property type="entry name" value="BLR1072 PROTEIN"/>
    <property type="match status" value="1"/>
</dbReference>
<protein>
    <submittedName>
        <fullName evidence="3">PRC-barrel domain-containing protein</fullName>
    </submittedName>
</protein>
<dbReference type="Proteomes" id="UP001431784">
    <property type="component" value="Unassembled WGS sequence"/>
</dbReference>
<comment type="caution">
    <text evidence="3">The sequence shown here is derived from an EMBL/GenBank/DDBJ whole genome shotgun (WGS) entry which is preliminary data.</text>
</comment>
<reference evidence="3" key="1">
    <citation type="submission" date="2023-02" db="EMBL/GenBank/DDBJ databases">
        <title>Description of Roseinatronobacter alkalisoli sp. nov., an alkaliphilic bacerium isolated from soda soil.</title>
        <authorList>
            <person name="Wei W."/>
        </authorList>
    </citation>
    <scope>NUCLEOTIDE SEQUENCE</scope>
    <source>
        <strain evidence="3">HJB301</strain>
    </source>
</reference>
<feature type="region of interest" description="Disordered" evidence="1">
    <location>
        <begin position="1"/>
        <end position="22"/>
    </location>
</feature>